<feature type="domain" description="C2H2-type" evidence="2">
    <location>
        <begin position="48"/>
        <end position="75"/>
    </location>
</feature>
<accession>A0A8X6NKQ8</accession>
<gene>
    <name evidence="3" type="ORF">NPIL_81851</name>
</gene>
<keyword evidence="4" id="KW-1185">Reference proteome</keyword>
<name>A0A8X6NKQ8_NEPPI</name>
<dbReference type="Pfam" id="PF13909">
    <property type="entry name" value="zf-H2C2_5"/>
    <property type="match status" value="1"/>
</dbReference>
<dbReference type="PROSITE" id="PS50157">
    <property type="entry name" value="ZINC_FINGER_C2H2_2"/>
    <property type="match status" value="1"/>
</dbReference>
<dbReference type="Proteomes" id="UP000887013">
    <property type="component" value="Unassembled WGS sequence"/>
</dbReference>
<dbReference type="InterPro" id="IPR036236">
    <property type="entry name" value="Znf_C2H2_sf"/>
</dbReference>
<dbReference type="GO" id="GO:0008270">
    <property type="term" value="F:zinc ion binding"/>
    <property type="evidence" value="ECO:0007669"/>
    <property type="project" value="UniProtKB-KW"/>
</dbReference>
<protein>
    <recommendedName>
        <fullName evidence="2">C2H2-type domain-containing protein</fullName>
    </recommendedName>
</protein>
<dbReference type="Gene3D" id="3.30.160.60">
    <property type="entry name" value="Classic Zinc Finger"/>
    <property type="match status" value="1"/>
</dbReference>
<evidence type="ECO:0000256" key="1">
    <source>
        <dbReference type="PROSITE-ProRule" id="PRU00042"/>
    </source>
</evidence>
<reference evidence="3" key="1">
    <citation type="submission" date="2020-08" db="EMBL/GenBank/DDBJ databases">
        <title>Multicomponent nature underlies the extraordinary mechanical properties of spider dragline silk.</title>
        <authorList>
            <person name="Kono N."/>
            <person name="Nakamura H."/>
            <person name="Mori M."/>
            <person name="Yoshida Y."/>
            <person name="Ohtoshi R."/>
            <person name="Malay A.D."/>
            <person name="Moran D.A.P."/>
            <person name="Tomita M."/>
            <person name="Numata K."/>
            <person name="Arakawa K."/>
        </authorList>
    </citation>
    <scope>NUCLEOTIDE SEQUENCE</scope>
</reference>
<evidence type="ECO:0000259" key="2">
    <source>
        <dbReference type="PROSITE" id="PS50157"/>
    </source>
</evidence>
<proteinExistence type="predicted"/>
<keyword evidence="1" id="KW-0863">Zinc-finger</keyword>
<comment type="caution">
    <text evidence="3">The sequence shown here is derived from an EMBL/GenBank/DDBJ whole genome shotgun (WGS) entry which is preliminary data.</text>
</comment>
<dbReference type="SUPFAM" id="SSF57667">
    <property type="entry name" value="beta-beta-alpha zinc fingers"/>
    <property type="match status" value="1"/>
</dbReference>
<dbReference type="AlphaFoldDB" id="A0A8X6NKQ8"/>
<dbReference type="EMBL" id="BMAW01105715">
    <property type="protein sequence ID" value="GFT20625.1"/>
    <property type="molecule type" value="Genomic_DNA"/>
</dbReference>
<keyword evidence="1" id="KW-0862">Zinc</keyword>
<evidence type="ECO:0000313" key="4">
    <source>
        <dbReference type="Proteomes" id="UP000887013"/>
    </source>
</evidence>
<evidence type="ECO:0000313" key="3">
    <source>
        <dbReference type="EMBL" id="GFT20625.1"/>
    </source>
</evidence>
<dbReference type="InterPro" id="IPR013087">
    <property type="entry name" value="Znf_C2H2_type"/>
</dbReference>
<keyword evidence="1" id="KW-0479">Metal-binding</keyword>
<organism evidence="3 4">
    <name type="scientific">Nephila pilipes</name>
    <name type="common">Giant wood spider</name>
    <name type="synonym">Nephila maculata</name>
    <dbReference type="NCBI Taxonomy" id="299642"/>
    <lineage>
        <taxon>Eukaryota</taxon>
        <taxon>Metazoa</taxon>
        <taxon>Ecdysozoa</taxon>
        <taxon>Arthropoda</taxon>
        <taxon>Chelicerata</taxon>
        <taxon>Arachnida</taxon>
        <taxon>Araneae</taxon>
        <taxon>Araneomorphae</taxon>
        <taxon>Entelegynae</taxon>
        <taxon>Araneoidea</taxon>
        <taxon>Nephilidae</taxon>
        <taxon>Nephila</taxon>
    </lineage>
</organism>
<sequence length="294" mass="34384">MLPQEIVLLLDCLKALHSIFPDSSWFSGNDKQNIFIQSSYIRKTQAGYSCQQCSYVTNVSFNFKRHLRTHTGERPFNLFKLFTLVFLPNDTLLSQASLSVLRPVWLYKFIDYITNYEFRSEIDFKSMKMFLSLNKVGEEELLIHTFGSKVPTRIKCPRVQVKTRDILDKNEVIIEALEIDVVTSAPLDSSIKNLWKLDTLAIRDPVEVQSRKETEIAALNHFKETVVVDNEERLKSTMKKLLQKNLFEDYEAVFNQWTEDGVIENVPFNEIERSHYLPHRSVLKNYLQQKFAQC</sequence>
<dbReference type="OrthoDB" id="6435947at2759"/>